<protein>
    <recommendedName>
        <fullName evidence="3">Phage tail protein</fullName>
    </recommendedName>
</protein>
<keyword evidence="2" id="KW-1185">Reference proteome</keyword>
<name>A0AA37T8V5_9GAMM</name>
<dbReference type="RefSeq" id="WP_232593482.1">
    <property type="nucleotide sequence ID" value="NZ_BSPD01000087.1"/>
</dbReference>
<dbReference type="EMBL" id="BSPD01000087">
    <property type="protein sequence ID" value="GLS27736.1"/>
    <property type="molecule type" value="Genomic_DNA"/>
</dbReference>
<comment type="caution">
    <text evidence="1">The sequence shown here is derived from an EMBL/GenBank/DDBJ whole genome shotgun (WGS) entry which is preliminary data.</text>
</comment>
<proteinExistence type="predicted"/>
<evidence type="ECO:0008006" key="3">
    <source>
        <dbReference type="Google" id="ProtNLM"/>
    </source>
</evidence>
<sequence>MTKPIANNTTPIISQGAELEVEIADSWTLAEGLESIPQFGGEGSYTEDQDIHEITKRHAPGIQGGGELELAFRRIATDAAQNYLLNKAKDQSGIRDDKLARVRVTYRTGDIVTSEILLNGWYLGAANQGDENQMMAVKGQIQNVPEISSVED</sequence>
<organism evidence="1 2">
    <name type="scientific">Marinibactrum halimedae</name>
    <dbReference type="NCBI Taxonomy" id="1444977"/>
    <lineage>
        <taxon>Bacteria</taxon>
        <taxon>Pseudomonadati</taxon>
        <taxon>Pseudomonadota</taxon>
        <taxon>Gammaproteobacteria</taxon>
        <taxon>Cellvibrionales</taxon>
        <taxon>Cellvibrionaceae</taxon>
        <taxon>Marinibactrum</taxon>
    </lineage>
</organism>
<dbReference type="Proteomes" id="UP001156870">
    <property type="component" value="Unassembled WGS sequence"/>
</dbReference>
<accession>A0AA37T8V5</accession>
<reference evidence="1 2" key="1">
    <citation type="journal article" date="2014" name="Int. J. Syst. Evol. Microbiol.">
        <title>Complete genome sequence of Corynebacterium casei LMG S-19264T (=DSM 44701T), isolated from a smear-ripened cheese.</title>
        <authorList>
            <consortium name="US DOE Joint Genome Institute (JGI-PGF)"/>
            <person name="Walter F."/>
            <person name="Albersmeier A."/>
            <person name="Kalinowski J."/>
            <person name="Ruckert C."/>
        </authorList>
    </citation>
    <scope>NUCLEOTIDE SEQUENCE [LARGE SCALE GENOMIC DNA]</scope>
    <source>
        <strain evidence="1 2">NBRC 110095</strain>
    </source>
</reference>
<dbReference type="AlphaFoldDB" id="A0AA37T8V5"/>
<gene>
    <name evidence="1" type="ORF">GCM10007877_34550</name>
</gene>
<evidence type="ECO:0000313" key="1">
    <source>
        <dbReference type="EMBL" id="GLS27736.1"/>
    </source>
</evidence>
<evidence type="ECO:0000313" key="2">
    <source>
        <dbReference type="Proteomes" id="UP001156870"/>
    </source>
</evidence>